<evidence type="ECO:0000256" key="3">
    <source>
        <dbReference type="ARBA" id="ARBA00012972"/>
    </source>
</evidence>
<sequence>MAEPTPRPAYPTALGASDLRTITLLGHDLAEDIMGSVGFGELAFWLATQRRPAPGETRVFEAVLAALADHGFTPTAIVTRLTYLSAPDSVQGALAAGLLGGGSRFLGVTEDTGRFLHDVLESLDGDLPTDDAGWDAVALRTVELRRAAGEFVPGLGHHVHKEGDPRTPRLMQIAREEGVYGPHLKLFAAIGRVHPKVLHRTLPLNGAGVCGAALADLGLPLELLRGFALLARTAGLIGQLAEELRHPVAQDVFLSVDLNNTPVRPEPYTPDPLTKDRRED</sequence>
<organism evidence="6">
    <name type="scientific">Streptomyces sp. R08</name>
    <dbReference type="NCBI Taxonomy" id="3238624"/>
    <lineage>
        <taxon>Bacteria</taxon>
        <taxon>Bacillati</taxon>
        <taxon>Actinomycetota</taxon>
        <taxon>Actinomycetes</taxon>
        <taxon>Kitasatosporales</taxon>
        <taxon>Streptomycetaceae</taxon>
        <taxon>Streptomyces</taxon>
    </lineage>
</organism>
<dbReference type="GO" id="GO:0005829">
    <property type="term" value="C:cytosol"/>
    <property type="evidence" value="ECO:0007669"/>
    <property type="project" value="TreeGrafter"/>
</dbReference>
<protein>
    <recommendedName>
        <fullName evidence="3">citrate synthase (unknown stereospecificity)</fullName>
        <ecNumber evidence="3">2.3.3.16</ecNumber>
    </recommendedName>
</protein>
<dbReference type="SUPFAM" id="SSF48256">
    <property type="entry name" value="Citrate synthase"/>
    <property type="match status" value="1"/>
</dbReference>
<dbReference type="CDD" id="cd06100">
    <property type="entry name" value="CCL_ACL-C"/>
    <property type="match status" value="1"/>
</dbReference>
<gene>
    <name evidence="6" type="ORF">AB5J58_46715</name>
</gene>
<evidence type="ECO:0000256" key="5">
    <source>
        <dbReference type="SAM" id="MobiDB-lite"/>
    </source>
</evidence>
<name>A0AB39MQE8_9ACTN</name>
<dbReference type="RefSeq" id="WP_369192034.1">
    <property type="nucleotide sequence ID" value="NZ_CP163431.1"/>
</dbReference>
<keyword evidence="4" id="KW-0808">Transferase</keyword>
<dbReference type="EMBL" id="CP163431">
    <property type="protein sequence ID" value="XDQ07234.1"/>
    <property type="molecule type" value="Genomic_DNA"/>
</dbReference>
<reference evidence="6" key="1">
    <citation type="submission" date="2024-07" db="EMBL/GenBank/DDBJ databases">
        <authorList>
            <person name="Yu S.T."/>
        </authorList>
    </citation>
    <scope>NUCLEOTIDE SEQUENCE</scope>
    <source>
        <strain evidence="6">R08</strain>
    </source>
</reference>
<dbReference type="InterPro" id="IPR036969">
    <property type="entry name" value="Citrate_synthase_sf"/>
</dbReference>
<evidence type="ECO:0000256" key="1">
    <source>
        <dbReference type="ARBA" id="ARBA00005163"/>
    </source>
</evidence>
<dbReference type="PANTHER" id="PTHR11739">
    <property type="entry name" value="CITRATE SYNTHASE"/>
    <property type="match status" value="1"/>
</dbReference>
<evidence type="ECO:0000313" key="6">
    <source>
        <dbReference type="EMBL" id="XDQ07234.1"/>
    </source>
</evidence>
<dbReference type="Gene3D" id="1.10.230.10">
    <property type="entry name" value="Cytochrome P450-Terp, domain 2"/>
    <property type="match status" value="1"/>
</dbReference>
<proteinExistence type="inferred from homology"/>
<accession>A0AB39MQE8</accession>
<evidence type="ECO:0000256" key="2">
    <source>
        <dbReference type="ARBA" id="ARBA00010566"/>
    </source>
</evidence>
<feature type="region of interest" description="Disordered" evidence="5">
    <location>
        <begin position="260"/>
        <end position="280"/>
    </location>
</feature>
<dbReference type="Pfam" id="PF00285">
    <property type="entry name" value="Citrate_synt"/>
    <property type="match status" value="1"/>
</dbReference>
<dbReference type="GO" id="GO:0005975">
    <property type="term" value="P:carbohydrate metabolic process"/>
    <property type="evidence" value="ECO:0007669"/>
    <property type="project" value="TreeGrafter"/>
</dbReference>
<dbReference type="AlphaFoldDB" id="A0AB39MQE8"/>
<dbReference type="InterPro" id="IPR016142">
    <property type="entry name" value="Citrate_synth-like_lrg_a-sub"/>
</dbReference>
<dbReference type="Gene3D" id="1.10.580.10">
    <property type="entry name" value="Citrate Synthase, domain 1"/>
    <property type="match status" value="1"/>
</dbReference>
<keyword evidence="6" id="KW-0456">Lyase</keyword>
<dbReference type="EC" id="2.3.3.16" evidence="3"/>
<dbReference type="GO" id="GO:0016829">
    <property type="term" value="F:lyase activity"/>
    <property type="evidence" value="ECO:0007669"/>
    <property type="project" value="UniProtKB-KW"/>
</dbReference>
<evidence type="ECO:0000256" key="4">
    <source>
        <dbReference type="ARBA" id="ARBA00022679"/>
    </source>
</evidence>
<dbReference type="InterPro" id="IPR002020">
    <property type="entry name" value="Citrate_synthase"/>
</dbReference>
<dbReference type="InterPro" id="IPR016143">
    <property type="entry name" value="Citrate_synth-like_sm_a-sub"/>
</dbReference>
<dbReference type="PANTHER" id="PTHR11739:SF4">
    <property type="entry name" value="CITRATE SYNTHASE, PEROXISOMAL"/>
    <property type="match status" value="1"/>
</dbReference>
<comment type="pathway">
    <text evidence="1">Carbohydrate metabolism; tricarboxylic acid cycle.</text>
</comment>
<dbReference type="GO" id="GO:0036440">
    <property type="term" value="F:citrate synthase activity"/>
    <property type="evidence" value="ECO:0007669"/>
    <property type="project" value="UniProtKB-EC"/>
</dbReference>
<dbReference type="NCBIfam" id="NF004868">
    <property type="entry name" value="PRK06224.1-5"/>
    <property type="match status" value="1"/>
</dbReference>
<comment type="similarity">
    <text evidence="2">Belongs to the citrate synthase family.</text>
</comment>
<dbReference type="GO" id="GO:0006099">
    <property type="term" value="P:tricarboxylic acid cycle"/>
    <property type="evidence" value="ECO:0007669"/>
    <property type="project" value="TreeGrafter"/>
</dbReference>